<protein>
    <submittedName>
        <fullName evidence="1">Uncharacterized protein</fullName>
    </submittedName>
</protein>
<reference evidence="1" key="1">
    <citation type="submission" date="2019-08" db="EMBL/GenBank/DDBJ databases">
        <authorList>
            <person name="Kucharzyk K."/>
            <person name="Murdoch R.W."/>
            <person name="Higgins S."/>
            <person name="Loffler F."/>
        </authorList>
    </citation>
    <scope>NUCLEOTIDE SEQUENCE</scope>
</reference>
<organism evidence="1">
    <name type="scientific">bioreactor metagenome</name>
    <dbReference type="NCBI Taxonomy" id="1076179"/>
    <lineage>
        <taxon>unclassified sequences</taxon>
        <taxon>metagenomes</taxon>
        <taxon>ecological metagenomes</taxon>
    </lineage>
</organism>
<gene>
    <name evidence="1" type="ORF">SDC9_185183</name>
</gene>
<dbReference type="AlphaFoldDB" id="A0A645HQM5"/>
<comment type="caution">
    <text evidence="1">The sequence shown here is derived from an EMBL/GenBank/DDBJ whole genome shotgun (WGS) entry which is preliminary data.</text>
</comment>
<name>A0A645HQM5_9ZZZZ</name>
<accession>A0A645HQM5</accession>
<evidence type="ECO:0000313" key="1">
    <source>
        <dbReference type="EMBL" id="MPN37663.1"/>
    </source>
</evidence>
<dbReference type="EMBL" id="VSSQ01092444">
    <property type="protein sequence ID" value="MPN37663.1"/>
    <property type="molecule type" value="Genomic_DNA"/>
</dbReference>
<proteinExistence type="predicted"/>
<sequence>MGSVSGDLSFDRILLRGGNSHPFEFDEIKIGTSWESVLPVSNGVSTTRPAIQSSQHANGNGYGFSFQGSPGSSYSILTTSNLFPANWETIYRGTFGFDAVRFSEPIPADRPQRFYRVEIP</sequence>